<reference evidence="2 3" key="1">
    <citation type="submission" date="2018-04" db="EMBL/GenBank/DDBJ databases">
        <title>Complete genome uncultured novel isolate.</title>
        <authorList>
            <person name="Merlino G."/>
        </authorList>
    </citation>
    <scope>NUCLEOTIDE SEQUENCE [LARGE SCALE GENOMIC DNA]</scope>
    <source>
        <strain evidence="3">R1DC9</strain>
    </source>
</reference>
<evidence type="ECO:0000313" key="2">
    <source>
        <dbReference type="EMBL" id="QCK16995.1"/>
    </source>
</evidence>
<name>A0A4D7K215_9BACT</name>
<dbReference type="EMBL" id="CP028923">
    <property type="protein sequence ID" value="QCK16995.1"/>
    <property type="molecule type" value="Genomic_DNA"/>
</dbReference>
<proteinExistence type="predicted"/>
<organism evidence="2 3">
    <name type="scientific">Mangrovivirga cuniculi</name>
    <dbReference type="NCBI Taxonomy" id="2715131"/>
    <lineage>
        <taxon>Bacteria</taxon>
        <taxon>Pseudomonadati</taxon>
        <taxon>Bacteroidota</taxon>
        <taxon>Cytophagia</taxon>
        <taxon>Cytophagales</taxon>
        <taxon>Mangrovivirgaceae</taxon>
        <taxon>Mangrovivirga</taxon>
    </lineage>
</organism>
<keyword evidence="3" id="KW-1185">Reference proteome</keyword>
<dbReference type="KEGG" id="fpf:DCC35_02795"/>
<feature type="region of interest" description="Disordered" evidence="1">
    <location>
        <begin position="54"/>
        <end position="75"/>
    </location>
</feature>
<evidence type="ECO:0000256" key="1">
    <source>
        <dbReference type="SAM" id="MobiDB-lite"/>
    </source>
</evidence>
<feature type="compositionally biased region" description="Basic and acidic residues" evidence="1">
    <location>
        <begin position="61"/>
        <end position="75"/>
    </location>
</feature>
<sequence length="75" mass="8837">MKVLEIKKELRKLIEQENDIHILEAIRTLLSKSSLDPILKEKFTNRALKSEKDIEEGNVMSRKEMEDKLDDKLDL</sequence>
<dbReference type="Proteomes" id="UP000298616">
    <property type="component" value="Chromosome"/>
</dbReference>
<gene>
    <name evidence="2" type="ORF">DCC35_02795</name>
</gene>
<accession>A0A4D7K215</accession>
<evidence type="ECO:0000313" key="3">
    <source>
        <dbReference type="Proteomes" id="UP000298616"/>
    </source>
</evidence>
<dbReference type="AlphaFoldDB" id="A0A4D7K215"/>
<dbReference type="OrthoDB" id="840155at2"/>
<protein>
    <submittedName>
        <fullName evidence="2">Uncharacterized protein</fullName>
    </submittedName>
</protein>